<evidence type="ECO:0000256" key="4">
    <source>
        <dbReference type="ARBA" id="ARBA00022692"/>
    </source>
</evidence>
<keyword evidence="3" id="KW-1003">Cell membrane</keyword>
<keyword evidence="4" id="KW-0812">Transmembrane</keyword>
<keyword evidence="9" id="KW-0282">Flagellum</keyword>
<dbReference type="PANTHER" id="PTHR30625">
    <property type="entry name" value="PROTEIN TOLQ"/>
    <property type="match status" value="1"/>
</dbReference>
<evidence type="ECO:0000256" key="1">
    <source>
        <dbReference type="ARBA" id="ARBA00004651"/>
    </source>
</evidence>
<dbReference type="Pfam" id="PF01618">
    <property type="entry name" value="MotA_ExbB"/>
    <property type="match status" value="1"/>
</dbReference>
<protein>
    <submittedName>
        <fullName evidence="9">Flagellar motor protein MotA</fullName>
    </submittedName>
</protein>
<keyword evidence="5 8" id="KW-0653">Protein transport</keyword>
<dbReference type="PANTHER" id="PTHR30625:SF15">
    <property type="entry name" value="BIOPOLYMER TRANSPORT PROTEIN EXBB"/>
    <property type="match status" value="1"/>
</dbReference>
<keyword evidence="10" id="KW-1185">Reference proteome</keyword>
<dbReference type="GO" id="GO:0017038">
    <property type="term" value="P:protein import"/>
    <property type="evidence" value="ECO:0007669"/>
    <property type="project" value="TreeGrafter"/>
</dbReference>
<evidence type="ECO:0000313" key="10">
    <source>
        <dbReference type="Proteomes" id="UP000287394"/>
    </source>
</evidence>
<dbReference type="RefSeq" id="WP_119325178.1">
    <property type="nucleotide sequence ID" value="NZ_AP025739.1"/>
</dbReference>
<dbReference type="AlphaFoldDB" id="A0A402D6V0"/>
<reference evidence="9 10" key="1">
    <citation type="journal article" date="2019" name="Int. J. Syst. Evol. Microbiol.">
        <title>Capsulimonas corticalis gen. nov., sp. nov., an aerobic capsulated bacterium, of a novel bacterial order, Capsulimonadales ord. nov., of the class Armatimonadia of the phylum Armatimonadetes.</title>
        <authorList>
            <person name="Li J."/>
            <person name="Kudo C."/>
            <person name="Tonouchi A."/>
        </authorList>
    </citation>
    <scope>NUCLEOTIDE SEQUENCE [LARGE SCALE GENOMIC DNA]</scope>
    <source>
        <strain evidence="9 10">AX-7</strain>
    </source>
</reference>
<dbReference type="OrthoDB" id="4045at2"/>
<evidence type="ECO:0000256" key="8">
    <source>
        <dbReference type="RuleBase" id="RU004057"/>
    </source>
</evidence>
<keyword evidence="6" id="KW-1133">Transmembrane helix</keyword>
<proteinExistence type="inferred from homology"/>
<accession>A0A402D6V0</accession>
<dbReference type="InterPro" id="IPR002898">
    <property type="entry name" value="MotA_ExbB_proton_chnl"/>
</dbReference>
<evidence type="ECO:0000256" key="5">
    <source>
        <dbReference type="ARBA" id="ARBA00022927"/>
    </source>
</evidence>
<organism evidence="9 10">
    <name type="scientific">Capsulimonas corticalis</name>
    <dbReference type="NCBI Taxonomy" id="2219043"/>
    <lineage>
        <taxon>Bacteria</taxon>
        <taxon>Bacillati</taxon>
        <taxon>Armatimonadota</taxon>
        <taxon>Armatimonadia</taxon>
        <taxon>Capsulimonadales</taxon>
        <taxon>Capsulimonadaceae</taxon>
        <taxon>Capsulimonas</taxon>
    </lineage>
</organism>
<evidence type="ECO:0000256" key="6">
    <source>
        <dbReference type="ARBA" id="ARBA00022989"/>
    </source>
</evidence>
<dbReference type="Proteomes" id="UP000287394">
    <property type="component" value="Chromosome"/>
</dbReference>
<comment type="similarity">
    <text evidence="8">Belongs to the exbB/tolQ family.</text>
</comment>
<dbReference type="GO" id="GO:0005886">
    <property type="term" value="C:plasma membrane"/>
    <property type="evidence" value="ECO:0007669"/>
    <property type="project" value="UniProtKB-SubCell"/>
</dbReference>
<keyword evidence="9" id="KW-0969">Cilium</keyword>
<evidence type="ECO:0000313" key="9">
    <source>
        <dbReference type="EMBL" id="BDI31807.1"/>
    </source>
</evidence>
<sequence>MDLNPAGWLRFLLNGGPMMWPLFACALVSLGVIIERWSVIGRAATDTEDLLEQVRRLLSEGRVPDALALAEGTRGPVASLVASGIRNQDLDADAIERAMEELALRETPVLYKRLGILDTVITIAPLLGLLGTVTGMIKAFNVVGNVGLNQPMGITGGVAEALIATATGLAIAIVTLIAYNYLTEKVKEIISEMETRATQLLNILAGLRAKANRGEVSAAGGAV</sequence>
<evidence type="ECO:0000256" key="2">
    <source>
        <dbReference type="ARBA" id="ARBA00022448"/>
    </source>
</evidence>
<evidence type="ECO:0000256" key="3">
    <source>
        <dbReference type="ARBA" id="ARBA00022475"/>
    </source>
</evidence>
<dbReference type="KEGG" id="ccot:CCAX7_38580"/>
<comment type="subcellular location">
    <subcellularLocation>
        <location evidence="1">Cell membrane</location>
        <topology evidence="1">Multi-pass membrane protein</topology>
    </subcellularLocation>
    <subcellularLocation>
        <location evidence="8">Membrane</location>
        <topology evidence="8">Multi-pass membrane protein</topology>
    </subcellularLocation>
</comment>
<keyword evidence="9" id="KW-0966">Cell projection</keyword>
<dbReference type="InterPro" id="IPR050790">
    <property type="entry name" value="ExbB/TolQ_transport"/>
</dbReference>
<gene>
    <name evidence="9" type="ORF">CCAX7_38580</name>
</gene>
<keyword evidence="7" id="KW-0472">Membrane</keyword>
<keyword evidence="2 8" id="KW-0813">Transport</keyword>
<name>A0A402D6V0_9BACT</name>
<evidence type="ECO:0000256" key="7">
    <source>
        <dbReference type="ARBA" id="ARBA00023136"/>
    </source>
</evidence>
<dbReference type="EMBL" id="AP025739">
    <property type="protein sequence ID" value="BDI31807.1"/>
    <property type="molecule type" value="Genomic_DNA"/>
</dbReference>